<dbReference type="Gene3D" id="1.25.40.10">
    <property type="entry name" value="Tetratricopeptide repeat domain"/>
    <property type="match status" value="1"/>
</dbReference>
<dbReference type="InterPro" id="IPR011990">
    <property type="entry name" value="TPR-like_helical_dom_sf"/>
</dbReference>
<name>A0ABS5A6Q4_9PSEU</name>
<evidence type="ECO:0000313" key="1">
    <source>
        <dbReference type="EMBL" id="MBP2471894.1"/>
    </source>
</evidence>
<dbReference type="Proteomes" id="UP001519363">
    <property type="component" value="Unassembled WGS sequence"/>
</dbReference>
<comment type="caution">
    <text evidence="1">The sequence shown here is derived from an EMBL/GenBank/DDBJ whole genome shotgun (WGS) entry which is preliminary data.</text>
</comment>
<proteinExistence type="predicted"/>
<accession>A0ABS5A6Q4</accession>
<evidence type="ECO:0000313" key="2">
    <source>
        <dbReference type="Proteomes" id="UP001519363"/>
    </source>
</evidence>
<dbReference type="RefSeq" id="WP_209706326.1">
    <property type="nucleotide sequence ID" value="NZ_JAGIOO010000001.1"/>
</dbReference>
<dbReference type="EMBL" id="JAGIOO010000001">
    <property type="protein sequence ID" value="MBP2471894.1"/>
    <property type="molecule type" value="Genomic_DNA"/>
</dbReference>
<protein>
    <submittedName>
        <fullName evidence="1">Tetratricopeptide (TPR) repeat protein</fullName>
    </submittedName>
</protein>
<reference evidence="1 2" key="1">
    <citation type="submission" date="2021-03" db="EMBL/GenBank/DDBJ databases">
        <title>Sequencing the genomes of 1000 actinobacteria strains.</title>
        <authorList>
            <person name="Klenk H.-P."/>
        </authorList>
    </citation>
    <scope>NUCLEOTIDE SEQUENCE [LARGE SCALE GENOMIC DNA]</scope>
    <source>
        <strain evidence="1 2">DSM 44580</strain>
    </source>
</reference>
<keyword evidence="2" id="KW-1185">Reference proteome</keyword>
<gene>
    <name evidence="1" type="ORF">JOF53_000766</name>
</gene>
<organism evidence="1 2">
    <name type="scientific">Crossiella equi</name>
    <dbReference type="NCBI Taxonomy" id="130796"/>
    <lineage>
        <taxon>Bacteria</taxon>
        <taxon>Bacillati</taxon>
        <taxon>Actinomycetota</taxon>
        <taxon>Actinomycetes</taxon>
        <taxon>Pseudonocardiales</taxon>
        <taxon>Pseudonocardiaceae</taxon>
        <taxon>Crossiella</taxon>
    </lineage>
</organism>
<dbReference type="SUPFAM" id="SSF48452">
    <property type="entry name" value="TPR-like"/>
    <property type="match status" value="1"/>
</dbReference>
<sequence length="448" mass="48540">MPGSPTAIARTAANERLRLLLQEARWSGGDLARAVNAVAAETGIVLEYRRASVAQWLAGSRPRPPVPELVAEALSRRLGRPVGRTEAGFAEAVARAGEGALDDLRRLHELGRGPRRELAAQCVYRTAELAVPDWARAVAELVPVPSGGTRTIGGAEITALRSIVHTCSSAERSLGAGHVRPAAVDHLSVTVLPWLSARTSGELVRRELFGLASDLAYLCGFLCFDDELQGAAQRYYRSALDLAAHSGDRGRYARALRAMSVQAHELGHRQAAADLAEVAVATAPEEGRAFHLGQLALARAGLGQREEALRLLGETERCLDRHAGGGTVGIYHRASFAHQSAAVLHRLGDRDGAVTALKTSLRCRPDAEYRSRLMTQATLTEYLLNGGQVEEAAAHWRGFLDGYPLVRSSRARAKLVELRARFRPHQRAPEIRELLCRATDLHQNVLLP</sequence>